<gene>
    <name evidence="2" type="ORF">AQS8620_01198</name>
</gene>
<sequence length="118" mass="12917">MTTPLLADHIRIRNATGTWVVRAGGAVLGETSAALELTEGDYPSVIYFPRSDIAMAFLDQTDTRSSCPFKGEATYYSIVTKSQTLDDAAWSYETPKPGMEQIAGYIAFYSHKAAVEQL</sequence>
<dbReference type="OrthoDB" id="9815163at2"/>
<feature type="domain" description="DUF427" evidence="1">
    <location>
        <begin position="20"/>
        <end position="110"/>
    </location>
</feature>
<evidence type="ECO:0000259" key="1">
    <source>
        <dbReference type="Pfam" id="PF04248"/>
    </source>
</evidence>
<keyword evidence="3" id="KW-1185">Reference proteome</keyword>
<dbReference type="InterPro" id="IPR038694">
    <property type="entry name" value="DUF427_sf"/>
</dbReference>
<evidence type="ECO:0000313" key="3">
    <source>
        <dbReference type="Proteomes" id="UP000193862"/>
    </source>
</evidence>
<name>A0A1Y5S9D1_9RHOB</name>
<dbReference type="RefSeq" id="WP_085835943.1">
    <property type="nucleotide sequence ID" value="NZ_FWFS01000004.1"/>
</dbReference>
<dbReference type="PANTHER" id="PTHR34310">
    <property type="entry name" value="DUF427 DOMAIN PROTEIN (AFU_ORTHOLOGUE AFUA_3G02220)"/>
    <property type="match status" value="1"/>
</dbReference>
<dbReference type="AlphaFoldDB" id="A0A1Y5S9D1"/>
<dbReference type="EMBL" id="FWFS01000004">
    <property type="protein sequence ID" value="SLN35161.1"/>
    <property type="molecule type" value="Genomic_DNA"/>
</dbReference>
<reference evidence="2 3" key="1">
    <citation type="submission" date="2017-03" db="EMBL/GenBank/DDBJ databases">
        <authorList>
            <person name="Afonso C.L."/>
            <person name="Miller P.J."/>
            <person name="Scott M.A."/>
            <person name="Spackman E."/>
            <person name="Goraichik I."/>
            <person name="Dimitrov K.M."/>
            <person name="Suarez D.L."/>
            <person name="Swayne D.E."/>
        </authorList>
    </citation>
    <scope>NUCLEOTIDE SEQUENCE [LARGE SCALE GENOMIC DNA]</scope>
    <source>
        <strain evidence="2 3">CECT 8620</strain>
    </source>
</reference>
<protein>
    <recommendedName>
        <fullName evidence="1">DUF427 domain-containing protein</fullName>
    </recommendedName>
</protein>
<organism evidence="2 3">
    <name type="scientific">Aquimixticola soesokkakensis</name>
    <dbReference type="NCBI Taxonomy" id="1519096"/>
    <lineage>
        <taxon>Bacteria</taxon>
        <taxon>Pseudomonadati</taxon>
        <taxon>Pseudomonadota</taxon>
        <taxon>Alphaproteobacteria</taxon>
        <taxon>Rhodobacterales</taxon>
        <taxon>Paracoccaceae</taxon>
        <taxon>Aquimixticola</taxon>
    </lineage>
</organism>
<evidence type="ECO:0000313" key="2">
    <source>
        <dbReference type="EMBL" id="SLN35161.1"/>
    </source>
</evidence>
<dbReference type="Proteomes" id="UP000193862">
    <property type="component" value="Unassembled WGS sequence"/>
</dbReference>
<accession>A0A1Y5S9D1</accession>
<dbReference type="InterPro" id="IPR007361">
    <property type="entry name" value="DUF427"/>
</dbReference>
<dbReference type="PANTHER" id="PTHR34310:SF9">
    <property type="entry name" value="BLR5716 PROTEIN"/>
    <property type="match status" value="1"/>
</dbReference>
<proteinExistence type="predicted"/>
<dbReference type="Gene3D" id="2.170.150.40">
    <property type="entry name" value="Domain of unknown function (DUF427)"/>
    <property type="match status" value="1"/>
</dbReference>
<dbReference type="Pfam" id="PF04248">
    <property type="entry name" value="NTP_transf_9"/>
    <property type="match status" value="1"/>
</dbReference>